<name>A0ABW4Z2X4_9HYPH</name>
<gene>
    <name evidence="3" type="ORF">ACFSNC_21060</name>
</gene>
<accession>A0ABW4Z2X4</accession>
<feature type="region of interest" description="Disordered" evidence="1">
    <location>
        <begin position="120"/>
        <end position="139"/>
    </location>
</feature>
<keyword evidence="4" id="KW-1185">Reference proteome</keyword>
<dbReference type="InterPro" id="IPR048911">
    <property type="entry name" value="Bflower"/>
</dbReference>
<evidence type="ECO:0000313" key="4">
    <source>
        <dbReference type="Proteomes" id="UP001597299"/>
    </source>
</evidence>
<comment type="caution">
    <text evidence="3">The sequence shown here is derived from an EMBL/GenBank/DDBJ whole genome shotgun (WGS) entry which is preliminary data.</text>
</comment>
<feature type="domain" description="4-fold beta flower" evidence="2">
    <location>
        <begin position="2"/>
        <end position="115"/>
    </location>
</feature>
<dbReference type="RefSeq" id="WP_378296882.1">
    <property type="nucleotide sequence ID" value="NZ_JAHBGB010000044.1"/>
</dbReference>
<evidence type="ECO:0000313" key="3">
    <source>
        <dbReference type="EMBL" id="MFD2142905.1"/>
    </source>
</evidence>
<reference evidence="4" key="1">
    <citation type="journal article" date="2019" name="Int. J. Syst. Evol. Microbiol.">
        <title>The Global Catalogue of Microorganisms (GCM) 10K type strain sequencing project: providing services to taxonomists for standard genome sequencing and annotation.</title>
        <authorList>
            <consortium name="The Broad Institute Genomics Platform"/>
            <consortium name="The Broad Institute Genome Sequencing Center for Infectious Disease"/>
            <person name="Wu L."/>
            <person name="Ma J."/>
        </authorList>
    </citation>
    <scope>NUCLEOTIDE SEQUENCE [LARGE SCALE GENOMIC DNA]</scope>
    <source>
        <strain evidence="4">CCM 7435</strain>
    </source>
</reference>
<evidence type="ECO:0000259" key="2">
    <source>
        <dbReference type="Pfam" id="PF21784"/>
    </source>
</evidence>
<dbReference type="Pfam" id="PF21784">
    <property type="entry name" value="Bflower"/>
    <property type="match status" value="1"/>
</dbReference>
<dbReference type="Proteomes" id="UP001597299">
    <property type="component" value="Unassembled WGS sequence"/>
</dbReference>
<proteinExistence type="predicted"/>
<evidence type="ECO:0000256" key="1">
    <source>
        <dbReference type="SAM" id="MobiDB-lite"/>
    </source>
</evidence>
<dbReference type="EMBL" id="JBHUHD010000001">
    <property type="protein sequence ID" value="MFD2142905.1"/>
    <property type="molecule type" value="Genomic_DNA"/>
</dbReference>
<sequence length="139" mass="15030">MDFYDKFGTAAVYAKANYLITWEGKPVALISRNALFSMRGTHIGFISSGWIRDRHGDAIACAPTRRGVGPMTPIRAVPPAKAIAATPPTPEFLPDAPEMPKPRSSWSAISIADFFEDRPARGGRLNSILPWPAGGPRPA</sequence>
<organism evidence="3 4">
    <name type="scientific">Ancylobacter oerskovii</name>
    <dbReference type="NCBI Taxonomy" id="459519"/>
    <lineage>
        <taxon>Bacteria</taxon>
        <taxon>Pseudomonadati</taxon>
        <taxon>Pseudomonadota</taxon>
        <taxon>Alphaproteobacteria</taxon>
        <taxon>Hyphomicrobiales</taxon>
        <taxon>Xanthobacteraceae</taxon>
        <taxon>Ancylobacter</taxon>
    </lineage>
</organism>
<protein>
    <submittedName>
        <fullName evidence="3">4-fold beta flower protein</fullName>
    </submittedName>
</protein>